<feature type="compositionally biased region" description="Basic and acidic residues" evidence="1">
    <location>
        <begin position="53"/>
        <end position="62"/>
    </location>
</feature>
<dbReference type="AlphaFoldDB" id="A0A0A9QF75"/>
<evidence type="ECO:0000256" key="1">
    <source>
        <dbReference type="SAM" id="MobiDB-lite"/>
    </source>
</evidence>
<feature type="region of interest" description="Disordered" evidence="1">
    <location>
        <begin position="34"/>
        <end position="62"/>
    </location>
</feature>
<dbReference type="EMBL" id="GBRH01232541">
    <property type="protein sequence ID" value="JAD65354.1"/>
    <property type="molecule type" value="Transcribed_RNA"/>
</dbReference>
<reference evidence="2" key="1">
    <citation type="submission" date="2014-09" db="EMBL/GenBank/DDBJ databases">
        <authorList>
            <person name="Magalhaes I.L.F."/>
            <person name="Oliveira U."/>
            <person name="Santos F.R."/>
            <person name="Vidigal T.H.D.A."/>
            <person name="Brescovit A.D."/>
            <person name="Santos A.J."/>
        </authorList>
    </citation>
    <scope>NUCLEOTIDE SEQUENCE</scope>
    <source>
        <tissue evidence="2">Shoot tissue taken approximately 20 cm above the soil surface</tissue>
    </source>
</reference>
<name>A0A0A9QF75_ARUDO</name>
<reference evidence="2" key="2">
    <citation type="journal article" date="2015" name="Data Brief">
        <title>Shoot transcriptome of the giant reed, Arundo donax.</title>
        <authorList>
            <person name="Barrero R.A."/>
            <person name="Guerrero F.D."/>
            <person name="Moolhuijzen P."/>
            <person name="Goolsby J.A."/>
            <person name="Tidwell J."/>
            <person name="Bellgard S.E."/>
            <person name="Bellgard M.I."/>
        </authorList>
    </citation>
    <scope>NUCLEOTIDE SEQUENCE</scope>
    <source>
        <tissue evidence="2">Shoot tissue taken approximately 20 cm above the soil surface</tissue>
    </source>
</reference>
<evidence type="ECO:0000313" key="2">
    <source>
        <dbReference type="EMBL" id="JAD65354.1"/>
    </source>
</evidence>
<organism evidence="2">
    <name type="scientific">Arundo donax</name>
    <name type="common">Giant reed</name>
    <name type="synonym">Donax arundinaceus</name>
    <dbReference type="NCBI Taxonomy" id="35708"/>
    <lineage>
        <taxon>Eukaryota</taxon>
        <taxon>Viridiplantae</taxon>
        <taxon>Streptophyta</taxon>
        <taxon>Embryophyta</taxon>
        <taxon>Tracheophyta</taxon>
        <taxon>Spermatophyta</taxon>
        <taxon>Magnoliopsida</taxon>
        <taxon>Liliopsida</taxon>
        <taxon>Poales</taxon>
        <taxon>Poaceae</taxon>
        <taxon>PACMAD clade</taxon>
        <taxon>Arundinoideae</taxon>
        <taxon>Arundineae</taxon>
        <taxon>Arundo</taxon>
    </lineage>
</organism>
<proteinExistence type="predicted"/>
<protein>
    <submittedName>
        <fullName evidence="2">Uncharacterized protein</fullName>
    </submittedName>
</protein>
<sequence length="62" mass="6923">MVKYLLFYHLVVGLVETPANVTWFFCRECEASIPGYPGQGPGQLSRRSGSGRVKSEWPMDSS</sequence>
<accession>A0A0A9QF75</accession>